<name>A0A5D9C629_9SPHN</name>
<dbReference type="AlphaFoldDB" id="A0A5D9C629"/>
<keyword evidence="1" id="KW-0732">Signal</keyword>
<sequence>MRSTLIGRLALTMGSALALTAVATPALAQDAPASDFTLTGSAALVSDYRFRGVSQTNLHIAPQASATITHSSGLYASFWSSTIDDYVAAGADAELDLIAGYSKTIDNVTLDGGLLYYVYPSADKAANTDFLEIYGSAKGAFGPATVKGGFAYDPKQKGLASGANTKNDNLYLYGEAGYTIPDTGFGLTGHVGYSKGRSFLTANLKNYVDWNLGATYTWRNATFGIAYVDTDAKKGEFVGTAGKNVGKAGVVGSVTYAF</sequence>
<proteinExistence type="predicted"/>
<dbReference type="EMBL" id="VTOU01000003">
    <property type="protein sequence ID" value="TZG26572.1"/>
    <property type="molecule type" value="Genomic_DNA"/>
</dbReference>
<evidence type="ECO:0000313" key="2">
    <source>
        <dbReference type="EMBL" id="TZG26572.1"/>
    </source>
</evidence>
<evidence type="ECO:0000256" key="1">
    <source>
        <dbReference type="SAM" id="SignalP"/>
    </source>
</evidence>
<dbReference type="NCBIfam" id="TIGR02001">
    <property type="entry name" value="gcw_chp"/>
    <property type="match status" value="1"/>
</dbReference>
<gene>
    <name evidence="2" type="ORF">FYJ91_14210</name>
</gene>
<organism evidence="2 3">
    <name type="scientific">Sphingomonas montanisoli</name>
    <dbReference type="NCBI Taxonomy" id="2606412"/>
    <lineage>
        <taxon>Bacteria</taxon>
        <taxon>Pseudomonadati</taxon>
        <taxon>Pseudomonadota</taxon>
        <taxon>Alphaproteobacteria</taxon>
        <taxon>Sphingomonadales</taxon>
        <taxon>Sphingomonadaceae</taxon>
        <taxon>Sphingomonas</taxon>
    </lineage>
</organism>
<feature type="chain" id="PRO_5022738857" description="Porin" evidence="1">
    <location>
        <begin position="29"/>
        <end position="258"/>
    </location>
</feature>
<evidence type="ECO:0000313" key="3">
    <source>
        <dbReference type="Proteomes" id="UP000322077"/>
    </source>
</evidence>
<comment type="caution">
    <text evidence="2">The sequence shown here is derived from an EMBL/GenBank/DDBJ whole genome shotgun (WGS) entry which is preliminary data.</text>
</comment>
<protein>
    <recommendedName>
        <fullName evidence="4">Porin</fullName>
    </recommendedName>
</protein>
<dbReference type="InterPro" id="IPR010239">
    <property type="entry name" value="CHP02001"/>
</dbReference>
<dbReference type="Pfam" id="PF09694">
    <property type="entry name" value="Gcw_chp"/>
    <property type="match status" value="1"/>
</dbReference>
<reference evidence="2 3" key="1">
    <citation type="submission" date="2019-08" db="EMBL/GenBank/DDBJ databases">
        <authorList>
            <person name="Wang G."/>
            <person name="Xu Z."/>
        </authorList>
    </citation>
    <scope>NUCLEOTIDE SEQUENCE [LARGE SCALE GENOMIC DNA]</scope>
    <source>
        <strain evidence="2 3">ZX</strain>
    </source>
</reference>
<dbReference type="Proteomes" id="UP000322077">
    <property type="component" value="Unassembled WGS sequence"/>
</dbReference>
<dbReference type="RefSeq" id="WP_149523372.1">
    <property type="nucleotide sequence ID" value="NZ_VTOU01000003.1"/>
</dbReference>
<feature type="signal peptide" evidence="1">
    <location>
        <begin position="1"/>
        <end position="28"/>
    </location>
</feature>
<accession>A0A5D9C629</accession>
<keyword evidence="3" id="KW-1185">Reference proteome</keyword>
<evidence type="ECO:0008006" key="4">
    <source>
        <dbReference type="Google" id="ProtNLM"/>
    </source>
</evidence>